<evidence type="ECO:0000313" key="6">
    <source>
        <dbReference type="EMBL" id="BEP29116.1"/>
    </source>
</evidence>
<dbReference type="InterPro" id="IPR036866">
    <property type="entry name" value="RibonucZ/Hydroxyglut_hydro"/>
</dbReference>
<evidence type="ECO:0000259" key="5">
    <source>
        <dbReference type="SMART" id="SM00849"/>
    </source>
</evidence>
<dbReference type="PANTHER" id="PTHR46233:SF3">
    <property type="entry name" value="HYDROXYACYLGLUTATHIONE HYDROLASE GLOC"/>
    <property type="match status" value="1"/>
</dbReference>
<keyword evidence="2" id="KW-0479">Metal-binding</keyword>
<gene>
    <name evidence="6" type="ORF">HLPR_14470</name>
</gene>
<dbReference type="KEGG" id="hprf:HLPR_14470"/>
<dbReference type="Pfam" id="PF00753">
    <property type="entry name" value="Lactamase_B"/>
    <property type="match status" value="1"/>
</dbReference>
<accession>A0AAU9E3B8</accession>
<dbReference type="Gene3D" id="3.60.15.10">
    <property type="entry name" value="Ribonuclease Z/Hydroxyacylglutathione hydrolase-like"/>
    <property type="match status" value="1"/>
</dbReference>
<evidence type="ECO:0000256" key="3">
    <source>
        <dbReference type="ARBA" id="ARBA00022801"/>
    </source>
</evidence>
<sequence>MIIEKLTLGTYGANCYIVADEKEKQCIIIDPGSEAEKIIKLIDSKGYTPIHIVLTHGHVDHICAATTLKNEYGISIMVHRADEYLLKSKELNLSSKTSYGDMEFTPDVLLEDGKKIKFGSLHAKVIHTPGHTKGGICLLIENSLFSGDTLFMYSYGRYDLEGGNFDKIRKSITNRLFKLNPKTLVYPGHGGSTTIGAEIKSNPIND</sequence>
<dbReference type="InterPro" id="IPR051453">
    <property type="entry name" value="MBL_Glyoxalase_II"/>
</dbReference>
<evidence type="ECO:0000313" key="7">
    <source>
        <dbReference type="Proteomes" id="UP001321786"/>
    </source>
</evidence>
<keyword evidence="4" id="KW-0862">Zinc</keyword>
<reference evidence="6 7" key="1">
    <citation type="submission" date="2023-08" db="EMBL/GenBank/DDBJ databases">
        <title>Helicovermis profunda gen. nov., sp. nov., a novel mesophilic, fermentative bacterium within the Bacillota from a deep-sea hydrothermal vent chimney.</title>
        <authorList>
            <person name="Miyazaki U."/>
            <person name="Mizutani D."/>
            <person name="Hashimoto Y."/>
            <person name="Tame A."/>
            <person name="Sawayama S."/>
            <person name="Miyazaki J."/>
            <person name="Takai K."/>
            <person name="Nakagawa S."/>
        </authorList>
    </citation>
    <scope>NUCLEOTIDE SEQUENCE [LARGE SCALE GENOMIC DNA]</scope>
    <source>
        <strain evidence="6 7">S502</strain>
    </source>
</reference>
<dbReference type="AlphaFoldDB" id="A0AAU9E3B8"/>
<name>A0AAU9E3B8_9FIRM</name>
<dbReference type="RefSeq" id="WP_338534784.1">
    <property type="nucleotide sequence ID" value="NZ_AP028654.1"/>
</dbReference>
<proteinExistence type="predicted"/>
<dbReference type="SUPFAM" id="SSF56281">
    <property type="entry name" value="Metallo-hydrolase/oxidoreductase"/>
    <property type="match status" value="1"/>
</dbReference>
<keyword evidence="7" id="KW-1185">Reference proteome</keyword>
<comment type="cofactor">
    <cofactor evidence="1">
        <name>Zn(2+)</name>
        <dbReference type="ChEBI" id="CHEBI:29105"/>
    </cofactor>
</comment>
<protein>
    <submittedName>
        <fullName evidence="6">MBL fold metallo-hydrolase</fullName>
    </submittedName>
</protein>
<evidence type="ECO:0000256" key="2">
    <source>
        <dbReference type="ARBA" id="ARBA00022723"/>
    </source>
</evidence>
<feature type="domain" description="Metallo-beta-lactamase" evidence="5">
    <location>
        <begin position="12"/>
        <end position="189"/>
    </location>
</feature>
<dbReference type="GO" id="GO:0016787">
    <property type="term" value="F:hydrolase activity"/>
    <property type="evidence" value="ECO:0007669"/>
    <property type="project" value="UniProtKB-KW"/>
</dbReference>
<evidence type="ECO:0000256" key="4">
    <source>
        <dbReference type="ARBA" id="ARBA00022833"/>
    </source>
</evidence>
<dbReference type="CDD" id="cd06262">
    <property type="entry name" value="metallo-hydrolase-like_MBL-fold"/>
    <property type="match status" value="1"/>
</dbReference>
<dbReference type="SMART" id="SM00849">
    <property type="entry name" value="Lactamase_B"/>
    <property type="match status" value="1"/>
</dbReference>
<keyword evidence="3" id="KW-0378">Hydrolase</keyword>
<dbReference type="Proteomes" id="UP001321786">
    <property type="component" value="Chromosome"/>
</dbReference>
<dbReference type="PANTHER" id="PTHR46233">
    <property type="entry name" value="HYDROXYACYLGLUTATHIONE HYDROLASE GLOC"/>
    <property type="match status" value="1"/>
</dbReference>
<evidence type="ECO:0000256" key="1">
    <source>
        <dbReference type="ARBA" id="ARBA00001947"/>
    </source>
</evidence>
<dbReference type="EMBL" id="AP028654">
    <property type="protein sequence ID" value="BEP29116.1"/>
    <property type="molecule type" value="Genomic_DNA"/>
</dbReference>
<organism evidence="6 7">
    <name type="scientific">Helicovermis profundi</name>
    <dbReference type="NCBI Taxonomy" id="3065157"/>
    <lineage>
        <taxon>Bacteria</taxon>
        <taxon>Bacillati</taxon>
        <taxon>Bacillota</taxon>
        <taxon>Clostridia</taxon>
        <taxon>Helicovermis</taxon>
    </lineage>
</organism>
<dbReference type="InterPro" id="IPR001279">
    <property type="entry name" value="Metallo-B-lactamas"/>
</dbReference>
<dbReference type="GO" id="GO:0046872">
    <property type="term" value="F:metal ion binding"/>
    <property type="evidence" value="ECO:0007669"/>
    <property type="project" value="UniProtKB-KW"/>
</dbReference>